<keyword evidence="1" id="KW-0472">Membrane</keyword>
<dbReference type="GO" id="GO:0002250">
    <property type="term" value="P:adaptive immune response"/>
    <property type="evidence" value="ECO:0007669"/>
    <property type="project" value="InterPro"/>
</dbReference>
<dbReference type="InterPro" id="IPR013783">
    <property type="entry name" value="Ig-like_fold"/>
</dbReference>
<dbReference type="Pfam" id="PF07686">
    <property type="entry name" value="V-set"/>
    <property type="match status" value="1"/>
</dbReference>
<evidence type="ECO:0000313" key="3">
    <source>
        <dbReference type="Ensembl" id="ENSPNAP00000019065.2"/>
    </source>
</evidence>
<dbReference type="GO" id="GO:0038023">
    <property type="term" value="F:signaling receptor activity"/>
    <property type="evidence" value="ECO:0007669"/>
    <property type="project" value="InterPro"/>
</dbReference>
<dbReference type="AlphaFoldDB" id="A0A3B4D6D1"/>
<dbReference type="PANTHER" id="PTHR15343">
    <property type="entry name" value="CD7"/>
    <property type="match status" value="1"/>
</dbReference>
<evidence type="ECO:0000256" key="1">
    <source>
        <dbReference type="SAM" id="Phobius"/>
    </source>
</evidence>
<dbReference type="OMA" id="EILTMEC"/>
<dbReference type="GeneTree" id="ENSGT01120000274063"/>
<reference evidence="3" key="2">
    <citation type="submission" date="2025-08" db="UniProtKB">
        <authorList>
            <consortium name="Ensembl"/>
        </authorList>
    </citation>
    <scope>IDENTIFICATION</scope>
</reference>
<dbReference type="Ensembl" id="ENSPNAT00000028647.2">
    <property type="protein sequence ID" value="ENSPNAP00000019065.2"/>
    <property type="gene ID" value="ENSPNAG00000025571.2"/>
</dbReference>
<dbReference type="InterPro" id="IPR013106">
    <property type="entry name" value="Ig_V-set"/>
</dbReference>
<feature type="domain" description="Ig-like" evidence="2">
    <location>
        <begin position="23"/>
        <end position="101"/>
    </location>
</feature>
<proteinExistence type="predicted"/>
<dbReference type="PANTHER" id="PTHR15343:SF0">
    <property type="entry name" value="T-CELL ANTIGEN CD7"/>
    <property type="match status" value="1"/>
</dbReference>
<dbReference type="Gene3D" id="2.60.40.10">
    <property type="entry name" value="Immunoglobulins"/>
    <property type="match status" value="1"/>
</dbReference>
<keyword evidence="4" id="KW-1185">Reference proteome</keyword>
<evidence type="ECO:0000259" key="2">
    <source>
        <dbReference type="PROSITE" id="PS50835"/>
    </source>
</evidence>
<reference evidence="3" key="3">
    <citation type="submission" date="2025-09" db="UniProtKB">
        <authorList>
            <consortium name="Ensembl"/>
        </authorList>
    </citation>
    <scope>IDENTIFICATION</scope>
</reference>
<dbReference type="InterPro" id="IPR007110">
    <property type="entry name" value="Ig-like_dom"/>
</dbReference>
<dbReference type="InterPro" id="IPR036179">
    <property type="entry name" value="Ig-like_dom_sf"/>
</dbReference>
<keyword evidence="1" id="KW-0812">Transmembrane</keyword>
<protein>
    <recommendedName>
        <fullName evidence="2">Ig-like domain-containing protein</fullName>
    </recommendedName>
</protein>
<reference evidence="3 4" key="1">
    <citation type="submission" date="2020-10" db="EMBL/GenBank/DDBJ databases">
        <title>Pygocentrus nattereri (red-bellied piranha) genome, fPygNat1, primary haplotype.</title>
        <authorList>
            <person name="Myers G."/>
            <person name="Meyer A."/>
            <person name="Karagic N."/>
            <person name="Pippel M."/>
            <person name="Winkler S."/>
            <person name="Tracey A."/>
            <person name="Wood J."/>
            <person name="Formenti G."/>
            <person name="Howe K."/>
            <person name="Fedrigo O."/>
            <person name="Jarvis E.D."/>
        </authorList>
    </citation>
    <scope>NUCLEOTIDE SEQUENCE [LARGE SCALE GENOMIC DNA]</scope>
</reference>
<name>A0A3B4D6D1_PYGNA</name>
<keyword evidence="1" id="KW-1133">Transmembrane helix</keyword>
<sequence length="180" mass="20635">FHLKSLIFYNTDYYNNYEILRLINQGETLTMVCTTEDTDPIGLYLRLRCPEKHEVFYYDIGSKTLTIPPEFEERITVSGDPKKLTVTITSLRVNESGVYSCVFNFFDVKRVEKETNGVKEPSAMPEMLVLVSVLLVCTVFILCVLVTVVWIIPKVSSVLTLACSHLYGFLWINKVPFECL</sequence>
<dbReference type="PROSITE" id="PS50835">
    <property type="entry name" value="IG_LIKE"/>
    <property type="match status" value="1"/>
</dbReference>
<dbReference type="InterPro" id="IPR039090">
    <property type="entry name" value="CD7"/>
</dbReference>
<dbReference type="GO" id="GO:0016020">
    <property type="term" value="C:membrane"/>
    <property type="evidence" value="ECO:0007669"/>
    <property type="project" value="InterPro"/>
</dbReference>
<evidence type="ECO:0000313" key="4">
    <source>
        <dbReference type="Proteomes" id="UP001501920"/>
    </source>
</evidence>
<dbReference type="Proteomes" id="UP001501920">
    <property type="component" value="Chromosome 14"/>
</dbReference>
<feature type="transmembrane region" description="Helical" evidence="1">
    <location>
        <begin position="128"/>
        <end position="152"/>
    </location>
</feature>
<accession>A0A3B4D6D1</accession>
<organism evidence="3 4">
    <name type="scientific">Pygocentrus nattereri</name>
    <name type="common">Red-bellied piranha</name>
    <dbReference type="NCBI Taxonomy" id="42514"/>
    <lineage>
        <taxon>Eukaryota</taxon>
        <taxon>Metazoa</taxon>
        <taxon>Chordata</taxon>
        <taxon>Craniata</taxon>
        <taxon>Vertebrata</taxon>
        <taxon>Euteleostomi</taxon>
        <taxon>Actinopterygii</taxon>
        <taxon>Neopterygii</taxon>
        <taxon>Teleostei</taxon>
        <taxon>Ostariophysi</taxon>
        <taxon>Characiformes</taxon>
        <taxon>Characoidei</taxon>
        <taxon>Pygocentrus</taxon>
    </lineage>
</organism>
<dbReference type="SUPFAM" id="SSF48726">
    <property type="entry name" value="Immunoglobulin"/>
    <property type="match status" value="1"/>
</dbReference>